<dbReference type="Proteomes" id="UP000091918">
    <property type="component" value="Unassembled WGS sequence"/>
</dbReference>
<sequence>MKWTLVAALLAQPALSRISPYDREDSERPDNVTGLDFYYYHSVGTYYNGTFSISIAPMYNPPDYRSENTEYPCQEHENSTFGISMNAIAGFLENSPKSKPTNNPFYFTIEAWDKRFNLTRGTGPTQRTSANYSKYQENHVYSGSATSKYGPIWQYNLTDGPSNGDDEAKYRFEGRMNSVDFLLSQNFNFNASDVCKERDKERLLFSGSLVSTGSREKYDWTKNPVPAPRISGSFGTRTAHVSMSGYFIVSNDKFDAIVGRADMVFYGVIDEERSDQLFMDRPVPEWNATLGFARGSVGGANAAAPQILGMVGNFILIAFTGLSIAVPLIFF</sequence>
<keyword evidence="1" id="KW-1133">Transmembrane helix</keyword>
<accession>A0A1B7P931</accession>
<proteinExistence type="predicted"/>
<dbReference type="AlphaFoldDB" id="A0A1B7P931"/>
<comment type="caution">
    <text evidence="3">The sequence shown here is derived from an EMBL/GenBank/DDBJ whole genome shotgun (WGS) entry which is preliminary data.</text>
</comment>
<keyword evidence="2" id="KW-0732">Signal</keyword>
<organism evidence="3 4">
    <name type="scientific">Emergomyces africanus</name>
    <dbReference type="NCBI Taxonomy" id="1955775"/>
    <lineage>
        <taxon>Eukaryota</taxon>
        <taxon>Fungi</taxon>
        <taxon>Dikarya</taxon>
        <taxon>Ascomycota</taxon>
        <taxon>Pezizomycotina</taxon>
        <taxon>Eurotiomycetes</taxon>
        <taxon>Eurotiomycetidae</taxon>
        <taxon>Onygenales</taxon>
        <taxon>Ajellomycetaceae</taxon>
        <taxon>Emergomyces</taxon>
    </lineage>
</organism>
<evidence type="ECO:0000256" key="1">
    <source>
        <dbReference type="SAM" id="Phobius"/>
    </source>
</evidence>
<feature type="signal peptide" evidence="2">
    <location>
        <begin position="1"/>
        <end position="16"/>
    </location>
</feature>
<keyword evidence="1" id="KW-0812">Transmembrane</keyword>
<reference evidence="3 4" key="1">
    <citation type="submission" date="2015-07" db="EMBL/GenBank/DDBJ databases">
        <title>Emmonsia species relationships and genome sequence.</title>
        <authorList>
            <person name="Cuomo C.A."/>
            <person name="Schwartz I.S."/>
            <person name="Kenyon C."/>
            <person name="de Hoog G.S."/>
            <person name="Govender N.P."/>
            <person name="Botha A."/>
            <person name="Moreno L."/>
            <person name="de Vries M."/>
            <person name="Munoz J.F."/>
            <person name="Stielow J.B."/>
        </authorList>
    </citation>
    <scope>NUCLEOTIDE SEQUENCE [LARGE SCALE GENOMIC DNA]</scope>
    <source>
        <strain evidence="3 4">CBS 136260</strain>
    </source>
</reference>
<feature type="transmembrane region" description="Helical" evidence="1">
    <location>
        <begin position="307"/>
        <end position="330"/>
    </location>
</feature>
<protein>
    <submittedName>
        <fullName evidence="3">Uncharacterized protein</fullName>
    </submittedName>
</protein>
<dbReference type="STRING" id="1658172.A0A1B7P931"/>
<dbReference type="OrthoDB" id="5054768at2759"/>
<gene>
    <name evidence="3" type="ORF">ACJ72_00102</name>
</gene>
<keyword evidence="4" id="KW-1185">Reference proteome</keyword>
<feature type="chain" id="PRO_5008598498" evidence="2">
    <location>
        <begin position="17"/>
        <end position="331"/>
    </location>
</feature>
<evidence type="ECO:0000313" key="3">
    <source>
        <dbReference type="EMBL" id="OAX85513.1"/>
    </source>
</evidence>
<evidence type="ECO:0000256" key="2">
    <source>
        <dbReference type="SAM" id="SignalP"/>
    </source>
</evidence>
<keyword evidence="1" id="KW-0472">Membrane</keyword>
<name>A0A1B7P931_9EURO</name>
<dbReference type="EMBL" id="LGUA01000005">
    <property type="protein sequence ID" value="OAX85513.1"/>
    <property type="molecule type" value="Genomic_DNA"/>
</dbReference>
<evidence type="ECO:0000313" key="4">
    <source>
        <dbReference type="Proteomes" id="UP000091918"/>
    </source>
</evidence>